<accession>G2Y5B6</accession>
<sequence>MPRFTLEVKQMSMMLTKGPKSYDVFYILIFQTKQQTPYNKGQTIILRTISF</sequence>
<protein>
    <submittedName>
        <fullName evidence="1">Uncharacterized protein</fullName>
    </submittedName>
</protein>
<dbReference type="HOGENOM" id="CLU_3106073_0_0_1"/>
<dbReference type="Proteomes" id="UP000008177">
    <property type="component" value="Unplaced contigs"/>
</dbReference>
<organism evidence="1 2">
    <name type="scientific">Botryotinia fuckeliana (strain T4)</name>
    <name type="common">Noble rot fungus</name>
    <name type="synonym">Botrytis cinerea</name>
    <dbReference type="NCBI Taxonomy" id="999810"/>
    <lineage>
        <taxon>Eukaryota</taxon>
        <taxon>Fungi</taxon>
        <taxon>Dikarya</taxon>
        <taxon>Ascomycota</taxon>
        <taxon>Pezizomycotina</taxon>
        <taxon>Leotiomycetes</taxon>
        <taxon>Helotiales</taxon>
        <taxon>Sclerotiniaceae</taxon>
        <taxon>Botrytis</taxon>
    </lineage>
</organism>
<dbReference type="EMBL" id="FQ790288">
    <property type="protein sequence ID" value="CCD47856.1"/>
    <property type="molecule type" value="Genomic_DNA"/>
</dbReference>
<reference evidence="2" key="1">
    <citation type="journal article" date="2011" name="PLoS Genet.">
        <title>Genomic analysis of the necrotrophic fungal pathogens Sclerotinia sclerotiorum and Botrytis cinerea.</title>
        <authorList>
            <person name="Amselem J."/>
            <person name="Cuomo C.A."/>
            <person name="van Kan J.A."/>
            <person name="Viaud M."/>
            <person name="Benito E.P."/>
            <person name="Couloux A."/>
            <person name="Coutinho P.M."/>
            <person name="de Vries R.P."/>
            <person name="Dyer P.S."/>
            <person name="Fillinger S."/>
            <person name="Fournier E."/>
            <person name="Gout L."/>
            <person name="Hahn M."/>
            <person name="Kohn L."/>
            <person name="Lapalu N."/>
            <person name="Plummer K.M."/>
            <person name="Pradier J.M."/>
            <person name="Quevillon E."/>
            <person name="Sharon A."/>
            <person name="Simon A."/>
            <person name="ten Have A."/>
            <person name="Tudzynski B."/>
            <person name="Tudzynski P."/>
            <person name="Wincker P."/>
            <person name="Andrew M."/>
            <person name="Anthouard V."/>
            <person name="Beever R.E."/>
            <person name="Beffa R."/>
            <person name="Benoit I."/>
            <person name="Bouzid O."/>
            <person name="Brault B."/>
            <person name="Chen Z."/>
            <person name="Choquer M."/>
            <person name="Collemare J."/>
            <person name="Cotton P."/>
            <person name="Danchin E.G."/>
            <person name="Da Silva C."/>
            <person name="Gautier A."/>
            <person name="Giraud C."/>
            <person name="Giraud T."/>
            <person name="Gonzalez C."/>
            <person name="Grossetete S."/>
            <person name="Guldener U."/>
            <person name="Henrissat B."/>
            <person name="Howlett B.J."/>
            <person name="Kodira C."/>
            <person name="Kretschmer M."/>
            <person name="Lappartient A."/>
            <person name="Leroch M."/>
            <person name="Levis C."/>
            <person name="Mauceli E."/>
            <person name="Neuveglise C."/>
            <person name="Oeser B."/>
            <person name="Pearson M."/>
            <person name="Poulain J."/>
            <person name="Poussereau N."/>
            <person name="Quesneville H."/>
            <person name="Rascle C."/>
            <person name="Schumacher J."/>
            <person name="Segurens B."/>
            <person name="Sexton A."/>
            <person name="Silva E."/>
            <person name="Sirven C."/>
            <person name="Soanes D.M."/>
            <person name="Talbot N.J."/>
            <person name="Templeton M."/>
            <person name="Yandava C."/>
            <person name="Yarden O."/>
            <person name="Zeng Q."/>
            <person name="Rollins J.A."/>
            <person name="Lebrun M.H."/>
            <person name="Dickman M."/>
        </authorList>
    </citation>
    <scope>NUCLEOTIDE SEQUENCE [LARGE SCALE GENOMIC DNA]</scope>
    <source>
        <strain evidence="2">T4</strain>
    </source>
</reference>
<evidence type="ECO:0000313" key="2">
    <source>
        <dbReference type="Proteomes" id="UP000008177"/>
    </source>
</evidence>
<proteinExistence type="predicted"/>
<gene>
    <name evidence="1" type="ORF">BofuT4_uP113600.1</name>
</gene>
<dbReference type="AlphaFoldDB" id="G2Y5B6"/>
<name>G2Y5B6_BOTF4</name>
<evidence type="ECO:0000313" key="1">
    <source>
        <dbReference type="EMBL" id="CCD47856.1"/>
    </source>
</evidence>
<dbReference type="InParanoid" id="G2Y5B6"/>